<organism evidence="1">
    <name type="scientific">bioreactor metagenome</name>
    <dbReference type="NCBI Taxonomy" id="1076179"/>
    <lineage>
        <taxon>unclassified sequences</taxon>
        <taxon>metagenomes</taxon>
        <taxon>ecological metagenomes</taxon>
    </lineage>
</organism>
<gene>
    <name evidence="1" type="ORF">SDC9_64443</name>
</gene>
<sequence>MLPFNLRIQTQQRFDYCRVFNFPKEAKLLRFTRLKWFGYDEEGPAVYREDPDTGEVVRIDFLH</sequence>
<proteinExistence type="predicted"/>
<dbReference type="AlphaFoldDB" id="A0A644XPA9"/>
<dbReference type="EMBL" id="VSSQ01002909">
    <property type="protein sequence ID" value="MPM18042.1"/>
    <property type="molecule type" value="Genomic_DNA"/>
</dbReference>
<reference evidence="1" key="1">
    <citation type="submission" date="2019-08" db="EMBL/GenBank/DDBJ databases">
        <authorList>
            <person name="Kucharzyk K."/>
            <person name="Murdoch R.W."/>
            <person name="Higgins S."/>
            <person name="Loffler F."/>
        </authorList>
    </citation>
    <scope>NUCLEOTIDE SEQUENCE</scope>
</reference>
<comment type="caution">
    <text evidence="1">The sequence shown here is derived from an EMBL/GenBank/DDBJ whole genome shotgun (WGS) entry which is preliminary data.</text>
</comment>
<evidence type="ECO:0000313" key="1">
    <source>
        <dbReference type="EMBL" id="MPM18042.1"/>
    </source>
</evidence>
<name>A0A644XPA9_9ZZZZ</name>
<accession>A0A644XPA9</accession>
<protein>
    <submittedName>
        <fullName evidence="1">Uncharacterized protein</fullName>
    </submittedName>
</protein>